<name>A0A6J4PWX0_9ACTN</name>
<dbReference type="GO" id="GO:0005509">
    <property type="term" value="F:calcium ion binding"/>
    <property type="evidence" value="ECO:0007669"/>
    <property type="project" value="InterPro"/>
</dbReference>
<protein>
    <submittedName>
        <fullName evidence="6">Uncharacterized protein</fullName>
    </submittedName>
</protein>
<organism evidence="6">
    <name type="scientific">uncultured Rubrobacteraceae bacterium</name>
    <dbReference type="NCBI Taxonomy" id="349277"/>
    <lineage>
        <taxon>Bacteria</taxon>
        <taxon>Bacillati</taxon>
        <taxon>Actinomycetota</taxon>
        <taxon>Rubrobacteria</taxon>
        <taxon>Rubrobacterales</taxon>
        <taxon>Rubrobacteraceae</taxon>
        <taxon>environmental samples</taxon>
    </lineage>
</organism>
<dbReference type="EMBL" id="CADCVA010000254">
    <property type="protein sequence ID" value="CAA9426492.1"/>
    <property type="molecule type" value="Genomic_DNA"/>
</dbReference>
<dbReference type="InterPro" id="IPR028974">
    <property type="entry name" value="TSP_type-3_rpt"/>
</dbReference>
<feature type="compositionally biased region" description="Basic and acidic residues" evidence="5">
    <location>
        <begin position="60"/>
        <end position="75"/>
    </location>
</feature>
<comment type="subcellular location">
    <subcellularLocation>
        <location evidence="1">Secreted</location>
    </subcellularLocation>
</comment>
<proteinExistence type="predicted"/>
<evidence type="ECO:0000256" key="2">
    <source>
        <dbReference type="ARBA" id="ARBA00022525"/>
    </source>
</evidence>
<feature type="region of interest" description="Disordered" evidence="5">
    <location>
        <begin position="1"/>
        <end position="75"/>
    </location>
</feature>
<reference evidence="6" key="1">
    <citation type="submission" date="2020-02" db="EMBL/GenBank/DDBJ databases">
        <authorList>
            <person name="Meier V. D."/>
        </authorList>
    </citation>
    <scope>NUCLEOTIDE SEQUENCE</scope>
    <source>
        <strain evidence="6">AVDCRST_MAG82</strain>
    </source>
</reference>
<dbReference type="AlphaFoldDB" id="A0A6J4PWX0"/>
<evidence type="ECO:0000256" key="5">
    <source>
        <dbReference type="SAM" id="MobiDB-lite"/>
    </source>
</evidence>
<evidence type="ECO:0000256" key="3">
    <source>
        <dbReference type="ARBA" id="ARBA00022729"/>
    </source>
</evidence>
<evidence type="ECO:0000256" key="4">
    <source>
        <dbReference type="ARBA" id="ARBA00022837"/>
    </source>
</evidence>
<keyword evidence="2" id="KW-0964">Secreted</keyword>
<sequence length="75" mass="7952">MAPAFTRAQVPRLAVRQARKSRRKAGTDGDGVGDGREILGLGTDPVEADPPNSDLDDDGVPDREELERGTDPLGP</sequence>
<keyword evidence="3" id="KW-0732">Signal</keyword>
<dbReference type="SUPFAM" id="SSF103647">
    <property type="entry name" value="TSP type-3 repeat"/>
    <property type="match status" value="1"/>
</dbReference>
<keyword evidence="4" id="KW-0106">Calcium</keyword>
<dbReference type="InterPro" id="IPR059100">
    <property type="entry name" value="TSP3_bac"/>
</dbReference>
<evidence type="ECO:0000256" key="1">
    <source>
        <dbReference type="ARBA" id="ARBA00004613"/>
    </source>
</evidence>
<evidence type="ECO:0000313" key="6">
    <source>
        <dbReference type="EMBL" id="CAA9426492.1"/>
    </source>
</evidence>
<gene>
    <name evidence="6" type="ORF">AVDCRST_MAG82-1793</name>
</gene>
<accession>A0A6J4PWX0</accession>
<dbReference type="Pfam" id="PF18884">
    <property type="entry name" value="TSP3_bac"/>
    <property type="match status" value="2"/>
</dbReference>